<keyword evidence="7" id="KW-0479">Metal-binding</keyword>
<feature type="transmembrane region" description="Helical" evidence="8">
    <location>
        <begin position="156"/>
        <end position="178"/>
    </location>
</feature>
<evidence type="ECO:0000256" key="3">
    <source>
        <dbReference type="ARBA" id="ARBA00022475"/>
    </source>
</evidence>
<dbReference type="InterPro" id="IPR005744">
    <property type="entry name" value="Hy-lIII"/>
</dbReference>
<reference evidence="9" key="1">
    <citation type="submission" date="2020-07" db="EMBL/GenBank/DDBJ databases">
        <title>Genomic analysis of a strain of Sedimentibacter Hydroxybenzoicus DSM7310.</title>
        <authorList>
            <person name="Ma S."/>
        </authorList>
    </citation>
    <scope>NUCLEOTIDE SEQUENCE</scope>
    <source>
        <strain evidence="9">DSM 7310</strain>
    </source>
</reference>
<dbReference type="GO" id="GO:0140911">
    <property type="term" value="F:pore-forming activity"/>
    <property type="evidence" value="ECO:0007669"/>
    <property type="project" value="InterPro"/>
</dbReference>
<dbReference type="GO" id="GO:0005886">
    <property type="term" value="C:plasma membrane"/>
    <property type="evidence" value="ECO:0007669"/>
    <property type="project" value="UniProtKB-SubCell"/>
</dbReference>
<evidence type="ECO:0000313" key="9">
    <source>
        <dbReference type="EMBL" id="NYB73976.1"/>
    </source>
</evidence>
<accession>A0A974BJF3</accession>
<evidence type="ECO:0000313" key="10">
    <source>
        <dbReference type="Proteomes" id="UP000611629"/>
    </source>
</evidence>
<feature type="transmembrane region" description="Helical" evidence="8">
    <location>
        <begin position="104"/>
        <end position="123"/>
    </location>
</feature>
<dbReference type="NCBIfam" id="TIGR01065">
    <property type="entry name" value="hlyIII"/>
    <property type="match status" value="1"/>
</dbReference>
<dbReference type="EMBL" id="JACBNQ010000005">
    <property type="protein sequence ID" value="NYB73976.1"/>
    <property type="molecule type" value="Genomic_DNA"/>
</dbReference>
<feature type="binding site" evidence="7">
    <location>
        <position position="195"/>
    </location>
    <ligand>
        <name>Zn(2+)</name>
        <dbReference type="ChEBI" id="CHEBI:29105"/>
    </ligand>
</feature>
<feature type="transmembrane region" description="Helical" evidence="8">
    <location>
        <begin position="130"/>
        <end position="150"/>
    </location>
</feature>
<keyword evidence="3" id="KW-1003">Cell membrane</keyword>
<comment type="caution">
    <text evidence="9">The sequence shown here is derived from an EMBL/GenBank/DDBJ whole genome shotgun (WGS) entry which is preliminary data.</text>
</comment>
<keyword evidence="5 8" id="KW-1133">Transmembrane helix</keyword>
<dbReference type="PANTHER" id="PTHR20855:SF3">
    <property type="entry name" value="LD03007P"/>
    <property type="match status" value="1"/>
</dbReference>
<evidence type="ECO:0000256" key="8">
    <source>
        <dbReference type="SAM" id="Phobius"/>
    </source>
</evidence>
<organism evidence="9 10">
    <name type="scientific">Sedimentibacter hydroxybenzoicus DSM 7310</name>
    <dbReference type="NCBI Taxonomy" id="1123245"/>
    <lineage>
        <taxon>Bacteria</taxon>
        <taxon>Bacillati</taxon>
        <taxon>Bacillota</taxon>
        <taxon>Tissierellia</taxon>
        <taxon>Sedimentibacter</taxon>
    </lineage>
</organism>
<evidence type="ECO:0000256" key="7">
    <source>
        <dbReference type="PIRSR" id="PIRSR604254-1"/>
    </source>
</evidence>
<evidence type="ECO:0000256" key="4">
    <source>
        <dbReference type="ARBA" id="ARBA00022692"/>
    </source>
</evidence>
<evidence type="ECO:0000256" key="1">
    <source>
        <dbReference type="ARBA" id="ARBA00004651"/>
    </source>
</evidence>
<protein>
    <submittedName>
        <fullName evidence="9">Hemolysin III family protein</fullName>
    </submittedName>
</protein>
<evidence type="ECO:0000256" key="5">
    <source>
        <dbReference type="ARBA" id="ARBA00022989"/>
    </source>
</evidence>
<keyword evidence="6 8" id="KW-0472">Membrane</keyword>
<comment type="similarity">
    <text evidence="2">Belongs to the UPF0073 (Hly-III) family.</text>
</comment>
<dbReference type="RefSeq" id="WP_179237665.1">
    <property type="nucleotide sequence ID" value="NZ_JACBNQ010000005.1"/>
</dbReference>
<feature type="binding site" evidence="7">
    <location>
        <position position="61"/>
    </location>
    <ligand>
        <name>Zn(2+)</name>
        <dbReference type="ChEBI" id="CHEBI:29105"/>
    </ligand>
</feature>
<sequence length="214" mass="24049">MNTDKKEITSALTHLSGAVFAVAGILFFLFTNKISNLITAVAFLIFGISMFLLYSTSTAYHFIDKSKQKAKLIMRKLDHIMIFVFVAGSYTPVCLLVLNNYIGYRLLAAVWSVTIIGTFIKLFKINTPNWFSSVLYIGMGWMAVMVFSPLVKSMPLGGIVWLIAGGLFYTVGGVIYGIKKPNISKKYFGFHELFHIFVLAGSFCHYIMMYFYVG</sequence>
<feature type="transmembrane region" description="Helical" evidence="8">
    <location>
        <begin position="12"/>
        <end position="31"/>
    </location>
</feature>
<dbReference type="Pfam" id="PF03006">
    <property type="entry name" value="HlyIII"/>
    <property type="match status" value="1"/>
</dbReference>
<dbReference type="Proteomes" id="UP000611629">
    <property type="component" value="Unassembled WGS sequence"/>
</dbReference>
<gene>
    <name evidence="9" type="ORF">HZF24_07455</name>
</gene>
<keyword evidence="10" id="KW-1185">Reference proteome</keyword>
<feature type="transmembrane region" description="Helical" evidence="8">
    <location>
        <begin position="37"/>
        <end position="56"/>
    </location>
</feature>
<feature type="transmembrane region" description="Helical" evidence="8">
    <location>
        <begin position="190"/>
        <end position="213"/>
    </location>
</feature>
<dbReference type="InterPro" id="IPR004254">
    <property type="entry name" value="AdipoR/HlyIII-related"/>
</dbReference>
<comment type="subcellular location">
    <subcellularLocation>
        <location evidence="1">Cell membrane</location>
        <topology evidence="1">Multi-pass membrane protein</topology>
    </subcellularLocation>
</comment>
<proteinExistence type="inferred from homology"/>
<keyword evidence="7" id="KW-0862">Zinc</keyword>
<dbReference type="PANTHER" id="PTHR20855">
    <property type="entry name" value="ADIPOR/PROGESTIN RECEPTOR-RELATED"/>
    <property type="match status" value="1"/>
</dbReference>
<dbReference type="GO" id="GO:0046872">
    <property type="term" value="F:metal ion binding"/>
    <property type="evidence" value="ECO:0007669"/>
    <property type="project" value="UniProtKB-KW"/>
</dbReference>
<feature type="binding site" evidence="7">
    <location>
        <position position="191"/>
    </location>
    <ligand>
        <name>Zn(2+)</name>
        <dbReference type="ChEBI" id="CHEBI:29105"/>
    </ligand>
</feature>
<feature type="transmembrane region" description="Helical" evidence="8">
    <location>
        <begin position="77"/>
        <end position="98"/>
    </location>
</feature>
<evidence type="ECO:0000256" key="2">
    <source>
        <dbReference type="ARBA" id="ARBA00008488"/>
    </source>
</evidence>
<name>A0A974BJF3_SEDHY</name>
<evidence type="ECO:0000256" key="6">
    <source>
        <dbReference type="ARBA" id="ARBA00023136"/>
    </source>
</evidence>
<keyword evidence="4 8" id="KW-0812">Transmembrane</keyword>
<dbReference type="AlphaFoldDB" id="A0A974BJF3"/>